<keyword evidence="8" id="KW-0012">Acyltransferase</keyword>
<evidence type="ECO:0000256" key="4">
    <source>
        <dbReference type="ARBA" id="ARBA00022692"/>
    </source>
</evidence>
<dbReference type="Gene3D" id="1.10.8.10">
    <property type="entry name" value="DNA helicase RuvA subunit, C-terminal domain"/>
    <property type="match status" value="1"/>
</dbReference>
<dbReference type="InterPro" id="IPR003892">
    <property type="entry name" value="CUE"/>
</dbReference>
<dbReference type="SMART" id="SM00546">
    <property type="entry name" value="CUE"/>
    <property type="match status" value="1"/>
</dbReference>
<keyword evidence="4" id="KW-0812">Transmembrane</keyword>
<evidence type="ECO:0000313" key="12">
    <source>
        <dbReference type="Proteomes" id="UP001164746"/>
    </source>
</evidence>
<evidence type="ECO:0000256" key="5">
    <source>
        <dbReference type="ARBA" id="ARBA00022989"/>
    </source>
</evidence>
<sequence length="421" mass="47071">MLEIGDLINDTRQFVRGMLGVLGVHIWVEEEPGGQTDAPKILVSNHTSILDHIVVDVVTSHFVWVLGYKDLASGYSKEQFLKNCASFIQEHKLPLLFHPEGAVTNNTGLLKFHTQAFELELPVQPVSIQLSRLSFPCALSTIDSPRWTDVLWCFFVPVTVYKVKTHPIMTKTGAESMEDFAERVREVIGTALNLERTNYTAADVAEYIKKLKATRKQPQRVVQKQSPVERGPSGTGSTSCFDGVDAELRRMIAQVKDVLPQVPAVAVQKDLEQTKDVDVTISNILEGRVEYSLEEEATSNPQSPVSVPDKDLTLFKAMSFSRNPCDRHLSLDERKKLIPRDVGRQQFHLPQSDKLRETVHLVNMTLNTVDLVNLTLKTVELVNLTPNTVDLVNLTLKTVDLVNLMPNTVDLVNLTPKTVST</sequence>
<keyword evidence="7" id="KW-0472">Membrane</keyword>
<keyword evidence="3" id="KW-0808">Transferase</keyword>
<keyword evidence="5" id="KW-1133">Transmembrane helix</keyword>
<evidence type="ECO:0000256" key="2">
    <source>
        <dbReference type="ARBA" id="ARBA00008655"/>
    </source>
</evidence>
<dbReference type="PANTHER" id="PTHR23063">
    <property type="entry name" value="PHOSPHOLIPID ACYLTRANSFERASE"/>
    <property type="match status" value="1"/>
</dbReference>
<dbReference type="Pfam" id="PF02845">
    <property type="entry name" value="CUE"/>
    <property type="match status" value="1"/>
</dbReference>
<dbReference type="Proteomes" id="UP001164746">
    <property type="component" value="Chromosome 12"/>
</dbReference>
<dbReference type="InterPro" id="IPR048056">
    <property type="entry name" value="AUP1_CUE"/>
</dbReference>
<evidence type="ECO:0000256" key="7">
    <source>
        <dbReference type="ARBA" id="ARBA00023136"/>
    </source>
</evidence>
<gene>
    <name evidence="11" type="ORF">MAR_016313</name>
</gene>
<feature type="region of interest" description="Disordered" evidence="9">
    <location>
        <begin position="218"/>
        <end position="239"/>
    </location>
</feature>
<dbReference type="PANTHER" id="PTHR23063:SF52">
    <property type="entry name" value="LYSOPHOSPHATIDYLCHOLINE ACYLTRANSFERASE"/>
    <property type="match status" value="1"/>
</dbReference>
<keyword evidence="12" id="KW-1185">Reference proteome</keyword>
<proteinExistence type="inferred from homology"/>
<evidence type="ECO:0000313" key="11">
    <source>
        <dbReference type="EMBL" id="WAR22339.1"/>
    </source>
</evidence>
<keyword evidence="6" id="KW-0443">Lipid metabolism</keyword>
<evidence type="ECO:0000256" key="6">
    <source>
        <dbReference type="ARBA" id="ARBA00023098"/>
    </source>
</evidence>
<dbReference type="SUPFAM" id="SSF69593">
    <property type="entry name" value="Glycerol-3-phosphate (1)-acyltransferase"/>
    <property type="match status" value="1"/>
</dbReference>
<reference evidence="11" key="1">
    <citation type="submission" date="2022-11" db="EMBL/GenBank/DDBJ databases">
        <title>Centuries of genome instability and evolution in soft-shell clam transmissible cancer (bioRxiv).</title>
        <authorList>
            <person name="Hart S.F.M."/>
            <person name="Yonemitsu M.A."/>
            <person name="Giersch R.M."/>
            <person name="Beal B.F."/>
            <person name="Arriagada G."/>
            <person name="Davis B.W."/>
            <person name="Ostrander E.A."/>
            <person name="Goff S.P."/>
            <person name="Metzger M.J."/>
        </authorList>
    </citation>
    <scope>NUCLEOTIDE SEQUENCE</scope>
    <source>
        <strain evidence="11">MELC-2E11</strain>
        <tissue evidence="11">Siphon/mantle</tissue>
    </source>
</reference>
<organism evidence="11 12">
    <name type="scientific">Mya arenaria</name>
    <name type="common">Soft-shell clam</name>
    <dbReference type="NCBI Taxonomy" id="6604"/>
    <lineage>
        <taxon>Eukaryota</taxon>
        <taxon>Metazoa</taxon>
        <taxon>Spiralia</taxon>
        <taxon>Lophotrochozoa</taxon>
        <taxon>Mollusca</taxon>
        <taxon>Bivalvia</taxon>
        <taxon>Autobranchia</taxon>
        <taxon>Heteroconchia</taxon>
        <taxon>Euheterodonta</taxon>
        <taxon>Imparidentia</taxon>
        <taxon>Neoheterodontei</taxon>
        <taxon>Myida</taxon>
        <taxon>Myoidea</taxon>
        <taxon>Myidae</taxon>
        <taxon>Mya</taxon>
    </lineage>
</organism>
<dbReference type="InterPro" id="IPR002123">
    <property type="entry name" value="Plipid/glycerol_acylTrfase"/>
</dbReference>
<dbReference type="SMART" id="SM00563">
    <property type="entry name" value="PlsC"/>
    <property type="match status" value="1"/>
</dbReference>
<dbReference type="CDD" id="cd14420">
    <property type="entry name" value="CUE_AUP1"/>
    <property type="match status" value="1"/>
</dbReference>
<evidence type="ECO:0000259" key="10">
    <source>
        <dbReference type="PROSITE" id="PS51140"/>
    </source>
</evidence>
<dbReference type="PROSITE" id="PS51140">
    <property type="entry name" value="CUE"/>
    <property type="match status" value="1"/>
</dbReference>
<evidence type="ECO:0000256" key="9">
    <source>
        <dbReference type="SAM" id="MobiDB-lite"/>
    </source>
</evidence>
<accession>A0ABY7FN98</accession>
<comment type="similarity">
    <text evidence="2">Belongs to the 1-acyl-sn-glycerol-3-phosphate acyltransferase family.</text>
</comment>
<name>A0ABY7FN98_MYAAR</name>
<evidence type="ECO:0000256" key="3">
    <source>
        <dbReference type="ARBA" id="ARBA00022679"/>
    </source>
</evidence>
<dbReference type="EMBL" id="CP111023">
    <property type="protein sequence ID" value="WAR22339.1"/>
    <property type="molecule type" value="Genomic_DNA"/>
</dbReference>
<protein>
    <submittedName>
        <fullName evidence="11">AUP1-like protein</fullName>
    </submittedName>
</protein>
<evidence type="ECO:0000256" key="1">
    <source>
        <dbReference type="ARBA" id="ARBA00004370"/>
    </source>
</evidence>
<feature type="domain" description="CUE" evidence="10">
    <location>
        <begin position="247"/>
        <end position="289"/>
    </location>
</feature>
<evidence type="ECO:0000256" key="8">
    <source>
        <dbReference type="ARBA" id="ARBA00023315"/>
    </source>
</evidence>
<comment type="subcellular location">
    <subcellularLocation>
        <location evidence="1">Membrane</location>
    </subcellularLocation>
</comment>